<reference evidence="1 2" key="1">
    <citation type="submission" date="2016-10" db="EMBL/GenBank/DDBJ databases">
        <authorList>
            <person name="de Groot N.N."/>
        </authorList>
    </citation>
    <scope>NUCLEOTIDE SEQUENCE [LARGE SCALE GENOMIC DNA]</scope>
    <source>
        <strain evidence="1 2">DSM 29439</strain>
    </source>
</reference>
<evidence type="ECO:0008006" key="3">
    <source>
        <dbReference type="Google" id="ProtNLM"/>
    </source>
</evidence>
<evidence type="ECO:0000313" key="2">
    <source>
        <dbReference type="Proteomes" id="UP000199650"/>
    </source>
</evidence>
<sequence length="79" mass="8645">MNYKLPFGQSEIGNIVYVKAVAIADLPDAIQDEARAQADGADTLYAVHREDGEQLALVVDRDLAYALARQNDFSPVSIH</sequence>
<dbReference type="InterPro" id="IPR009531">
    <property type="entry name" value="DUF1150"/>
</dbReference>
<dbReference type="AlphaFoldDB" id="A0A1I0QLX3"/>
<dbReference type="Pfam" id="PF06620">
    <property type="entry name" value="DUF1150"/>
    <property type="match status" value="1"/>
</dbReference>
<accession>A0A1I0QLX3</accession>
<dbReference type="STRING" id="1173584.SAMN05444851_2652"/>
<dbReference type="Proteomes" id="UP000199650">
    <property type="component" value="Unassembled WGS sequence"/>
</dbReference>
<protein>
    <recommendedName>
        <fullName evidence="3">DUF1150 family protein</fullName>
    </recommendedName>
</protein>
<dbReference type="RefSeq" id="WP_091431220.1">
    <property type="nucleotide sequence ID" value="NZ_FOJB01000001.1"/>
</dbReference>
<gene>
    <name evidence="1" type="ORF">SAMN05444851_2652</name>
</gene>
<organism evidence="1 2">
    <name type="scientific">Aliiroseovarius sediminilitoris</name>
    <dbReference type="NCBI Taxonomy" id="1173584"/>
    <lineage>
        <taxon>Bacteria</taxon>
        <taxon>Pseudomonadati</taxon>
        <taxon>Pseudomonadota</taxon>
        <taxon>Alphaproteobacteria</taxon>
        <taxon>Rhodobacterales</taxon>
        <taxon>Paracoccaceae</taxon>
        <taxon>Aliiroseovarius</taxon>
    </lineage>
</organism>
<evidence type="ECO:0000313" key="1">
    <source>
        <dbReference type="EMBL" id="SEW27740.1"/>
    </source>
</evidence>
<keyword evidence="2" id="KW-1185">Reference proteome</keyword>
<dbReference type="OrthoDB" id="7205167at2"/>
<name>A0A1I0QLX3_9RHOB</name>
<proteinExistence type="predicted"/>
<dbReference type="EMBL" id="FOJB01000001">
    <property type="protein sequence ID" value="SEW27740.1"/>
    <property type="molecule type" value="Genomic_DNA"/>
</dbReference>